<keyword evidence="3" id="KW-1185">Reference proteome</keyword>
<evidence type="ECO:0000313" key="2">
    <source>
        <dbReference type="EMBL" id="PCS23813.1"/>
    </source>
</evidence>
<dbReference type="Proteomes" id="UP000219020">
    <property type="component" value="Unassembled WGS sequence"/>
</dbReference>
<evidence type="ECO:0000256" key="1">
    <source>
        <dbReference type="SAM" id="MobiDB-lite"/>
    </source>
</evidence>
<gene>
    <name evidence="2" type="ORF">BTN49_0782</name>
</gene>
<proteinExistence type="predicted"/>
<accession>A0A2A5T6M8</accession>
<organism evidence="2 3">
    <name type="scientific">Candidatus Enterovibrio escicola</name>
    <dbReference type="NCBI Taxonomy" id="1927127"/>
    <lineage>
        <taxon>Bacteria</taxon>
        <taxon>Pseudomonadati</taxon>
        <taxon>Pseudomonadota</taxon>
        <taxon>Gammaproteobacteria</taxon>
        <taxon>Vibrionales</taxon>
        <taxon>Vibrionaceae</taxon>
        <taxon>Enterovibrio</taxon>
    </lineage>
</organism>
<dbReference type="AlphaFoldDB" id="A0A2A5T6M8"/>
<dbReference type="EMBL" id="NBYY01000009">
    <property type="protein sequence ID" value="PCS23813.1"/>
    <property type="molecule type" value="Genomic_DNA"/>
</dbReference>
<name>A0A2A5T6M8_9GAMM</name>
<sequence length="75" mass="8771">MSPRTKNKEITPSIPPRSNSGYWEEGHPKNEALKALKDNKRVEWKKDRDYHKSSLAETAIFCYKQLLSPQLTLRN</sequence>
<reference evidence="3" key="1">
    <citation type="submission" date="2017-04" db="EMBL/GenBank/DDBJ databases">
        <title>Genome evolution of the luminous symbionts of deep sea anglerfish.</title>
        <authorList>
            <person name="Hendry T.A."/>
        </authorList>
    </citation>
    <scope>NUCLEOTIDE SEQUENCE [LARGE SCALE GENOMIC DNA]</scope>
</reference>
<evidence type="ECO:0000313" key="3">
    <source>
        <dbReference type="Proteomes" id="UP000219020"/>
    </source>
</evidence>
<feature type="region of interest" description="Disordered" evidence="1">
    <location>
        <begin position="1"/>
        <end position="26"/>
    </location>
</feature>
<comment type="caution">
    <text evidence="2">The sequence shown here is derived from an EMBL/GenBank/DDBJ whole genome shotgun (WGS) entry which is preliminary data.</text>
</comment>
<protein>
    <submittedName>
        <fullName evidence="2">Mobile element protein</fullName>
    </submittedName>
</protein>